<feature type="domain" description="Transposase IS4-like" evidence="1">
    <location>
        <begin position="53"/>
        <end position="167"/>
    </location>
</feature>
<accession>F5L3X3</accession>
<protein>
    <submittedName>
        <fullName evidence="2">Transposase IS4 family protein</fullName>
    </submittedName>
</protein>
<dbReference type="Proteomes" id="UP000010716">
    <property type="component" value="Unassembled WGS sequence"/>
</dbReference>
<dbReference type="GO" id="GO:0003677">
    <property type="term" value="F:DNA binding"/>
    <property type="evidence" value="ECO:0007669"/>
    <property type="project" value="InterPro"/>
</dbReference>
<comment type="caution">
    <text evidence="2">The sequence shown here is derived from an EMBL/GenBank/DDBJ whole genome shotgun (WGS) entry which is preliminary data.</text>
</comment>
<evidence type="ECO:0000313" key="2">
    <source>
        <dbReference type="EMBL" id="EGL83967.1"/>
    </source>
</evidence>
<reference evidence="2 3" key="1">
    <citation type="journal article" date="2011" name="J. Bacteriol.">
        <title>Draft genome sequence of the thermoalkaliphilic Caldalkalibacillus thermarum strain TA2.A1.</title>
        <authorList>
            <person name="Kalamorz F."/>
            <person name="Keis S."/>
            <person name="McMillan D.G."/>
            <person name="Olsson K."/>
            <person name="Stanton J.A."/>
            <person name="Stockwell P."/>
            <person name="Black M.A."/>
            <person name="Klingeman D.M."/>
            <person name="Land M.L."/>
            <person name="Han C.S."/>
            <person name="Martin S.L."/>
            <person name="Becher S.A."/>
            <person name="Peddie C.J."/>
            <person name="Morgan H.W."/>
            <person name="Matthies D."/>
            <person name="Preiss L."/>
            <person name="Meier T."/>
            <person name="Brown S.D."/>
            <person name="Cook G.M."/>
        </authorList>
    </citation>
    <scope>NUCLEOTIDE SEQUENCE [LARGE SCALE GENOMIC DNA]</scope>
    <source>
        <strain evidence="2 3">TA2.A1</strain>
    </source>
</reference>
<gene>
    <name evidence="2" type="ORF">CathTA2_0485</name>
</gene>
<dbReference type="PANTHER" id="PTHR35604">
    <property type="entry name" value="TRANSPOSASE INSH FOR INSERTION SEQUENCE ELEMENT IS5A-RELATED"/>
    <property type="match status" value="1"/>
</dbReference>
<feature type="non-terminal residue" evidence="2">
    <location>
        <position position="1"/>
    </location>
</feature>
<evidence type="ECO:0000313" key="3">
    <source>
        <dbReference type="Proteomes" id="UP000010716"/>
    </source>
</evidence>
<name>F5L3X3_CALTT</name>
<proteinExistence type="predicted"/>
<dbReference type="Pfam" id="PF01609">
    <property type="entry name" value="DDE_Tnp_1"/>
    <property type="match status" value="1"/>
</dbReference>
<evidence type="ECO:0000259" key="1">
    <source>
        <dbReference type="Pfam" id="PF01609"/>
    </source>
</evidence>
<dbReference type="PANTHER" id="PTHR35604:SF2">
    <property type="entry name" value="TRANSPOSASE INSH FOR INSERTION SEQUENCE ELEMENT IS5A-RELATED"/>
    <property type="match status" value="1"/>
</dbReference>
<dbReference type="InterPro" id="IPR002559">
    <property type="entry name" value="Transposase_11"/>
</dbReference>
<dbReference type="AlphaFoldDB" id="F5L3X3"/>
<organism evidence="2 3">
    <name type="scientific">Caldalkalibacillus thermarum (strain TA2.A1)</name>
    <dbReference type="NCBI Taxonomy" id="986075"/>
    <lineage>
        <taxon>Bacteria</taxon>
        <taxon>Bacillati</taxon>
        <taxon>Bacillota</taxon>
        <taxon>Bacilli</taxon>
        <taxon>Bacillales</taxon>
        <taxon>Bacillaceae</taxon>
        <taxon>Caldalkalibacillus</taxon>
    </lineage>
</organism>
<dbReference type="GO" id="GO:0004803">
    <property type="term" value="F:transposase activity"/>
    <property type="evidence" value="ECO:0007669"/>
    <property type="project" value="InterPro"/>
</dbReference>
<sequence>LRFRYQCGLSLDRPAPSVSTLSRVFDQLVQQNLVQQLFDDLVKQCLEEGIIDGQHVAIDSAAIEAYEKKQPKSRSAQTGNANWGAKFDAFGNKLTWFGYKVHLAVDTHSELPIALEVTPAHVNDGEQAPDLMAQSTEILDTKPKYFIMDAGYDQDKVYQSAYRHGAQAIRYWEHRL</sequence>
<dbReference type="GO" id="GO:0006313">
    <property type="term" value="P:DNA transposition"/>
    <property type="evidence" value="ECO:0007669"/>
    <property type="project" value="InterPro"/>
</dbReference>
<dbReference type="EMBL" id="AFCE01000063">
    <property type="protein sequence ID" value="EGL83967.1"/>
    <property type="molecule type" value="Genomic_DNA"/>
</dbReference>
<dbReference type="eggNOG" id="COG3039">
    <property type="taxonomic scope" value="Bacteria"/>
</dbReference>